<dbReference type="PIRSF" id="PIRSF009141">
    <property type="entry name" value="UCP009141"/>
    <property type="match status" value="1"/>
</dbReference>
<feature type="transmembrane region" description="Helical" evidence="1">
    <location>
        <begin position="146"/>
        <end position="167"/>
    </location>
</feature>
<feature type="transmembrane region" description="Helical" evidence="1">
    <location>
        <begin position="54"/>
        <end position="74"/>
    </location>
</feature>
<organism evidence="2 3">
    <name type="scientific">Lacibacterium aquatile</name>
    <dbReference type="NCBI Taxonomy" id="1168082"/>
    <lineage>
        <taxon>Bacteria</taxon>
        <taxon>Pseudomonadati</taxon>
        <taxon>Pseudomonadota</taxon>
        <taxon>Alphaproteobacteria</taxon>
        <taxon>Rhodospirillales</taxon>
        <taxon>Rhodospirillaceae</taxon>
    </lineage>
</organism>
<feature type="transmembrane region" description="Helical" evidence="1">
    <location>
        <begin position="86"/>
        <end position="107"/>
    </location>
</feature>
<comment type="caution">
    <text evidence="2">The sequence shown here is derived from an EMBL/GenBank/DDBJ whole genome shotgun (WGS) entry which is preliminary data.</text>
</comment>
<dbReference type="EMBL" id="JBHUIP010000013">
    <property type="protein sequence ID" value="MFD2264501.1"/>
    <property type="molecule type" value="Genomic_DNA"/>
</dbReference>
<dbReference type="InterPro" id="IPR008535">
    <property type="entry name" value="DUF817"/>
</dbReference>
<protein>
    <submittedName>
        <fullName evidence="2">DUF817 domain-containing protein</fullName>
    </submittedName>
</protein>
<feature type="transmembrane region" description="Helical" evidence="1">
    <location>
        <begin position="173"/>
        <end position="194"/>
    </location>
</feature>
<dbReference type="RefSeq" id="WP_379877589.1">
    <property type="nucleotide sequence ID" value="NZ_JBHUIP010000013.1"/>
</dbReference>
<evidence type="ECO:0000313" key="2">
    <source>
        <dbReference type="EMBL" id="MFD2264501.1"/>
    </source>
</evidence>
<feature type="transmembrane region" description="Helical" evidence="1">
    <location>
        <begin position="244"/>
        <end position="261"/>
    </location>
</feature>
<evidence type="ECO:0000256" key="1">
    <source>
        <dbReference type="SAM" id="Phobius"/>
    </source>
</evidence>
<dbReference type="Proteomes" id="UP001597295">
    <property type="component" value="Unassembled WGS sequence"/>
</dbReference>
<keyword evidence="1" id="KW-0472">Membrane</keyword>
<feature type="transmembrane region" description="Helical" evidence="1">
    <location>
        <begin position="113"/>
        <end position="134"/>
    </location>
</feature>
<dbReference type="Pfam" id="PF05675">
    <property type="entry name" value="DUF817"/>
    <property type="match status" value="1"/>
</dbReference>
<keyword evidence="3" id="KW-1185">Reference proteome</keyword>
<reference evidence="3" key="1">
    <citation type="journal article" date="2019" name="Int. J. Syst. Evol. Microbiol.">
        <title>The Global Catalogue of Microorganisms (GCM) 10K type strain sequencing project: providing services to taxonomists for standard genome sequencing and annotation.</title>
        <authorList>
            <consortium name="The Broad Institute Genomics Platform"/>
            <consortium name="The Broad Institute Genome Sequencing Center for Infectious Disease"/>
            <person name="Wu L."/>
            <person name="Ma J."/>
        </authorList>
    </citation>
    <scope>NUCLEOTIDE SEQUENCE [LARGE SCALE GENOMIC DNA]</scope>
    <source>
        <strain evidence="3">CGMCC 1.19062</strain>
    </source>
</reference>
<keyword evidence="1" id="KW-0812">Transmembrane</keyword>
<keyword evidence="1" id="KW-1133">Transmembrane helix</keyword>
<feature type="transmembrane region" description="Helical" evidence="1">
    <location>
        <begin position="28"/>
        <end position="48"/>
    </location>
</feature>
<proteinExistence type="predicted"/>
<sequence>MTLLIISAARSPLGQFAREFLIFGLKQAWACLFGGAMLALIIATKLLWQPDWALHRYDFLFLAAFVLQGLLILAKLESWQEAKVIFLFHVVGTAMEVFKTAAGSWIYPEEAFFRLGGVPLFSGFMYACVGSYIARVTRLFDLRYSHYPPFWATVVLAVLIYINFFTHHYVVDIRIGLFAFAGVLYCRCWIYFTVDKVPRRMPLLLSTLLVAFFVWVGENVGTNSGTWAYAGQKAGWHLVSWGKLGSWFLLLFVSFVLVSLFHRPEPPNASPLAERG</sequence>
<gene>
    <name evidence="2" type="ORF">ACFSM5_16470</name>
</gene>
<name>A0ABW5DYI6_9PROT</name>
<feature type="transmembrane region" description="Helical" evidence="1">
    <location>
        <begin position="201"/>
        <end position="217"/>
    </location>
</feature>
<evidence type="ECO:0000313" key="3">
    <source>
        <dbReference type="Proteomes" id="UP001597295"/>
    </source>
</evidence>
<accession>A0ABW5DYI6</accession>